<feature type="compositionally biased region" description="Polar residues" evidence="2">
    <location>
        <begin position="1223"/>
        <end position="1241"/>
    </location>
</feature>
<protein>
    <submittedName>
        <fullName evidence="5">S-layer homology domain-containing protein</fullName>
    </submittedName>
</protein>
<dbReference type="Pfam" id="PF07550">
    <property type="entry name" value="Shr-like_HID"/>
    <property type="match status" value="2"/>
</dbReference>
<sequence>MKGIQKRLGSLLMAAVMLLSLAVTPAMAAGEKEPPTEVKSLTAGEIYNTILSFQFENTDWLNAITAVAVNDDTYQSSGSVNSFTDAGNWGMGTAYGAYGSYTALQIVMKSGTTYPATIKFSATGYKDLTVKVEKSGSDYTATVIADSGSSGSEPEPPTPPEKKTIDLSKVSFAKSSDGNDWQVTFGEDGYAEKITAVTVNGKPWNATSFLADGGKYKISDGKLLFARNSYGGTAALKSGDVITITADGYEALTFKLVINTDGSASVEKNDGKGDPLELHVKLVGSFEAAIVGQKNYDGVSSASVGGASSNKNSAVTVYGALVKKGNDPTDKDWEELNHQSEIQLVGSKCSVSIVPDTEKGTPAAADSGMEGVYMTISSDLTLNGTPKDAGSYLISVHIEDNQGRTATSNALPFRIYTGEETLADQIKTENLNQYSNGLYAWDIMEPWAIKNFGSNVTGEENSVRVPKDLEVWYGSHQSGTYGVLGNDIAWDDVKAGNIPQTLYIPNGCNLTLMNMKVLSSVRIVVEKGGKLTLRDSSVQGIIDVQSGGTFSMNYDSYEGKFETGASLCGQLRMESGSTLENAAIYSHTNYLANGDLTDRSNDEAVVLTTGDVTVKGQVFIRGDDAGGTEKGQTALKVQNGTLTLEDGAVLAAYGGDGKTLLYPNGGSAIELDNGTISGNGKVIALGGSVLFGSGSSAVSSSGTITTTEAYIQGATAYNRAGKNAQPGKSHDASVAINSGKKYVANGTLVDGTNDPLADLYWKTGIDAAPDLNKYEIPANSGYVLMNIPYAEFYAAEKDANGTAAKVDAVSSATLQKTRSKLAEGSYHVNADGSDISGVIYPVYVADLSALYGYNQVKDSDRLTITVTPKDKEITTTYTGKDTLFENPDHAYYVLAEAPTYYKTLTVKSDGSFSFGKATAAMTKLVGISVSLKTGSHRAYYKLEVSGKLPKNIKSMVSAVTLHTTDGQTYGLRHVAEIWHGTKLGFEDTGVYAGLQGKTIDKITYYLNDGTVRTISTNITVPYSSRGASVSVADAGNTAMETTVTTAGLPEGFVPSYAVTKGDEGLSEFKFTVADGKLTWEGTPAFGVYTLTVSDGAGKYAPVSTTFELKTADIIAKYDASKKALVKASDAITEEQFAAYLKAISAVSVDGTSYAASGKGSVTIVKTDGVIDLTAQPFSKGEGASYNLVVKATGYQDLTFTVTTAKKSNSGSGSSSSGSSGSSYAVSAPSTKNGDVTVSPKNASKGDRVTVTVTPDKGYELNKLTVKDASGNKLKLTDKGNGKYTFTMPGSKVTVSAEFVEEQAASIFADVPTDAYYAKAVEWAVKKGITNGKANGLFGSNNPCTRGQIVTFLWRAAGSPTPKGTATVPADVLPGSYCYDAVAWALENGITNGMADGTFGVNNTCTRGQSVTLLYRAMGTAPTTVNGFTDVAAGDFYAEAVAWAVENGVTNGTSASTFSPNAGCARAQIVTFLYRAYQSK</sequence>
<dbReference type="Proteomes" id="UP000620327">
    <property type="component" value="Unassembled WGS sequence"/>
</dbReference>
<organism evidence="5 6">
    <name type="scientific">Dysosmobacter segnis</name>
    <dbReference type="NCBI Taxonomy" id="2763042"/>
    <lineage>
        <taxon>Bacteria</taxon>
        <taxon>Bacillati</taxon>
        <taxon>Bacillota</taxon>
        <taxon>Clostridia</taxon>
        <taxon>Eubacteriales</taxon>
        <taxon>Oscillospiraceae</taxon>
        <taxon>Dysosmobacter</taxon>
    </lineage>
</organism>
<dbReference type="InterPro" id="IPR011432">
    <property type="entry name" value="Shr-like_HID"/>
</dbReference>
<dbReference type="Pfam" id="PF00395">
    <property type="entry name" value="SLH"/>
    <property type="match status" value="3"/>
</dbReference>
<evidence type="ECO:0000256" key="3">
    <source>
        <dbReference type="SAM" id="SignalP"/>
    </source>
</evidence>
<feature type="region of interest" description="Disordered" evidence="2">
    <location>
        <begin position="1205"/>
        <end position="1249"/>
    </location>
</feature>
<evidence type="ECO:0000313" key="5">
    <source>
        <dbReference type="EMBL" id="MBC5772002.1"/>
    </source>
</evidence>
<dbReference type="InterPro" id="IPR001119">
    <property type="entry name" value="SLH_dom"/>
</dbReference>
<dbReference type="Pfam" id="PF18998">
    <property type="entry name" value="Flg_new_2"/>
    <property type="match status" value="1"/>
</dbReference>
<evidence type="ECO:0000259" key="4">
    <source>
        <dbReference type="PROSITE" id="PS51272"/>
    </source>
</evidence>
<name>A0A923MJQ4_9FIRM</name>
<feature type="signal peptide" evidence="3">
    <location>
        <begin position="1"/>
        <end position="28"/>
    </location>
</feature>
<reference evidence="5" key="1">
    <citation type="submission" date="2020-08" db="EMBL/GenBank/DDBJ databases">
        <title>Genome public.</title>
        <authorList>
            <person name="Liu C."/>
            <person name="Sun Q."/>
        </authorList>
    </citation>
    <scope>NUCLEOTIDE SEQUENCE</scope>
    <source>
        <strain evidence="5">BX15</strain>
    </source>
</reference>
<keyword evidence="3" id="KW-0732">Signal</keyword>
<proteinExistence type="predicted"/>
<feature type="domain" description="SLH" evidence="4">
    <location>
        <begin position="1423"/>
        <end position="1479"/>
    </location>
</feature>
<feature type="domain" description="SLH" evidence="4">
    <location>
        <begin position="1368"/>
        <end position="1422"/>
    </location>
</feature>
<feature type="domain" description="SLH" evidence="4">
    <location>
        <begin position="1303"/>
        <end position="1366"/>
    </location>
</feature>
<evidence type="ECO:0000256" key="2">
    <source>
        <dbReference type="SAM" id="MobiDB-lite"/>
    </source>
</evidence>
<accession>A0A923MJQ4</accession>
<comment type="caution">
    <text evidence="5">The sequence shown here is derived from an EMBL/GenBank/DDBJ whole genome shotgun (WGS) entry which is preliminary data.</text>
</comment>
<dbReference type="PROSITE" id="PS51272">
    <property type="entry name" value="SLH"/>
    <property type="match status" value="3"/>
</dbReference>
<gene>
    <name evidence="5" type="ORF">H8Z83_17075</name>
</gene>
<dbReference type="EMBL" id="JACOQI010000027">
    <property type="protein sequence ID" value="MBC5772002.1"/>
    <property type="molecule type" value="Genomic_DNA"/>
</dbReference>
<dbReference type="RefSeq" id="WP_187016171.1">
    <property type="nucleotide sequence ID" value="NZ_JACOQI010000027.1"/>
</dbReference>
<dbReference type="InterPro" id="IPR044060">
    <property type="entry name" value="Bacterial_rp_domain"/>
</dbReference>
<feature type="compositionally biased region" description="Low complexity" evidence="2">
    <location>
        <begin position="1207"/>
        <end position="1222"/>
    </location>
</feature>
<feature type="chain" id="PRO_5037824629" evidence="3">
    <location>
        <begin position="29"/>
        <end position="1479"/>
    </location>
</feature>
<evidence type="ECO:0000313" key="6">
    <source>
        <dbReference type="Proteomes" id="UP000620327"/>
    </source>
</evidence>
<feature type="region of interest" description="Disordered" evidence="2">
    <location>
        <begin position="144"/>
        <end position="164"/>
    </location>
</feature>
<keyword evidence="6" id="KW-1185">Reference proteome</keyword>
<evidence type="ECO:0000256" key="1">
    <source>
        <dbReference type="ARBA" id="ARBA00022737"/>
    </source>
</evidence>
<keyword evidence="1" id="KW-0677">Repeat</keyword>